<feature type="compositionally biased region" description="Low complexity" evidence="6">
    <location>
        <begin position="123"/>
        <end position="136"/>
    </location>
</feature>
<dbReference type="InterPro" id="IPR009057">
    <property type="entry name" value="Homeodomain-like_sf"/>
</dbReference>
<dbReference type="AlphaFoldDB" id="A0A9N8VP45"/>
<comment type="caution">
    <text evidence="8">The sequence shown here is derived from an EMBL/GenBank/DDBJ whole genome shotgun (WGS) entry which is preliminary data.</text>
</comment>
<evidence type="ECO:0000259" key="7">
    <source>
        <dbReference type="PROSITE" id="PS50071"/>
    </source>
</evidence>
<keyword evidence="1 4" id="KW-0238">DNA-binding</keyword>
<accession>A0A9N8VP45</accession>
<evidence type="ECO:0000256" key="2">
    <source>
        <dbReference type="ARBA" id="ARBA00023155"/>
    </source>
</evidence>
<feature type="compositionally biased region" description="Basic and acidic residues" evidence="6">
    <location>
        <begin position="551"/>
        <end position="560"/>
    </location>
</feature>
<feature type="domain" description="Homeobox" evidence="7">
    <location>
        <begin position="195"/>
        <end position="255"/>
    </location>
</feature>
<keyword evidence="9" id="KW-1185">Reference proteome</keyword>
<gene>
    <name evidence="8" type="ORF">FCALED_LOCUS1443</name>
</gene>
<dbReference type="PANTHER" id="PTHR46255">
    <property type="entry name" value="SHORT STATURE HOMEOBOX"/>
    <property type="match status" value="1"/>
</dbReference>
<dbReference type="InterPro" id="IPR052631">
    <property type="entry name" value="Paired_homeobox_Bicoid"/>
</dbReference>
<dbReference type="EMBL" id="CAJVPQ010000188">
    <property type="protein sequence ID" value="CAG8454975.1"/>
    <property type="molecule type" value="Genomic_DNA"/>
</dbReference>
<protein>
    <submittedName>
        <fullName evidence="8">14687_t:CDS:1</fullName>
    </submittedName>
</protein>
<dbReference type="Pfam" id="PF00046">
    <property type="entry name" value="Homeodomain"/>
    <property type="match status" value="1"/>
</dbReference>
<dbReference type="GO" id="GO:1990837">
    <property type="term" value="F:sequence-specific double-stranded DNA binding"/>
    <property type="evidence" value="ECO:0007669"/>
    <property type="project" value="TreeGrafter"/>
</dbReference>
<dbReference type="CDD" id="cd00086">
    <property type="entry name" value="homeodomain"/>
    <property type="match status" value="1"/>
</dbReference>
<evidence type="ECO:0000256" key="4">
    <source>
        <dbReference type="PROSITE-ProRule" id="PRU00108"/>
    </source>
</evidence>
<sequence length="560" mass="61245">MSNVNVYDHFPAMSSVASRRTSAVSINALLNPEPEEQQSYMSPSYPASPSNIDWYDIKILSDDQPLINQGYYNETSSPQVSPDDSVTSQSMPASPMSKHSSSTLAYNGNGTSIKTEKAVAITSRRSSSSVPSSRRGSLNRTSGPGQAIISSDGNSNIITPPQTPGIKSPTKSNFAFPPNSNGATTSNDQSNNQPMPPKVKRKRITQEQLQDLVAMFDQTDTPSYDVREKLAKKLNMTNREVQVWFQNRRAKANRAKANEHNASHQHHRFLHHHSVSTAQAASGHASSIGMMPHGNFTFVPMFANGGPSTGGPARGRSSRRHSYVPPTNNNQKKVPQNTPHTRPRASTVTGVPMTTMGSHGHSIHVAPQQHQQSQSTPKMMVVPPPIKILPFVHEQRHVSSLGQSHHPVYGHPYAHSVPPSPISPITPISPNTPILPSINYMLPSINNLTLPPPVAVPPIKELLAASTSDYQQSVYRQQETMPTSQNNQQQQALSQLEYSDASTTKSAVNNPSEPSPIDLLAAAAELVQREKEKECLGAFTANNEDQEDADNDKKWRPWMI</sequence>
<evidence type="ECO:0000256" key="3">
    <source>
        <dbReference type="ARBA" id="ARBA00023242"/>
    </source>
</evidence>
<dbReference type="GO" id="GO:0005634">
    <property type="term" value="C:nucleus"/>
    <property type="evidence" value="ECO:0007669"/>
    <property type="project" value="UniProtKB-SubCell"/>
</dbReference>
<feature type="compositionally biased region" description="Polar residues" evidence="6">
    <location>
        <begin position="325"/>
        <end position="346"/>
    </location>
</feature>
<feature type="DNA-binding region" description="Homeobox" evidence="4">
    <location>
        <begin position="197"/>
        <end position="256"/>
    </location>
</feature>
<dbReference type="SMART" id="SM00389">
    <property type="entry name" value="HOX"/>
    <property type="match status" value="1"/>
</dbReference>
<feature type="compositionally biased region" description="Polar residues" evidence="6">
    <location>
        <begin position="169"/>
        <end position="193"/>
    </location>
</feature>
<comment type="subcellular location">
    <subcellularLocation>
        <location evidence="4 5">Nucleus</location>
    </subcellularLocation>
</comment>
<feature type="compositionally biased region" description="Low complexity" evidence="6">
    <location>
        <begin position="484"/>
        <end position="496"/>
    </location>
</feature>
<feature type="compositionally biased region" description="Polar residues" evidence="6">
    <location>
        <begin position="138"/>
        <end position="160"/>
    </location>
</feature>
<keyword evidence="2 4" id="KW-0371">Homeobox</keyword>
<dbReference type="OrthoDB" id="6159439at2759"/>
<dbReference type="PROSITE" id="PS00027">
    <property type="entry name" value="HOMEOBOX_1"/>
    <property type="match status" value="1"/>
</dbReference>
<evidence type="ECO:0000256" key="6">
    <source>
        <dbReference type="SAM" id="MobiDB-lite"/>
    </source>
</evidence>
<reference evidence="8" key="1">
    <citation type="submission" date="2021-06" db="EMBL/GenBank/DDBJ databases">
        <authorList>
            <person name="Kallberg Y."/>
            <person name="Tangrot J."/>
            <person name="Rosling A."/>
        </authorList>
    </citation>
    <scope>NUCLEOTIDE SEQUENCE</scope>
    <source>
        <strain evidence="8">UK204</strain>
    </source>
</reference>
<feature type="region of interest" description="Disordered" evidence="6">
    <location>
        <begin position="68"/>
        <end position="203"/>
    </location>
</feature>
<dbReference type="InterPro" id="IPR001356">
    <property type="entry name" value="HD"/>
</dbReference>
<feature type="region of interest" description="Disordered" evidence="6">
    <location>
        <begin position="307"/>
        <end position="346"/>
    </location>
</feature>
<proteinExistence type="predicted"/>
<name>A0A9N8VP45_9GLOM</name>
<dbReference type="GO" id="GO:0000981">
    <property type="term" value="F:DNA-binding transcription factor activity, RNA polymerase II-specific"/>
    <property type="evidence" value="ECO:0007669"/>
    <property type="project" value="InterPro"/>
</dbReference>
<feature type="region of interest" description="Disordered" evidence="6">
    <location>
        <begin position="475"/>
        <end position="515"/>
    </location>
</feature>
<dbReference type="PROSITE" id="PS50071">
    <property type="entry name" value="HOMEOBOX_2"/>
    <property type="match status" value="1"/>
</dbReference>
<evidence type="ECO:0000313" key="8">
    <source>
        <dbReference type="EMBL" id="CAG8454975.1"/>
    </source>
</evidence>
<dbReference type="Proteomes" id="UP000789570">
    <property type="component" value="Unassembled WGS sequence"/>
</dbReference>
<feature type="region of interest" description="Disordered" evidence="6">
    <location>
        <begin position="537"/>
        <end position="560"/>
    </location>
</feature>
<dbReference type="SUPFAM" id="SSF46689">
    <property type="entry name" value="Homeodomain-like"/>
    <property type="match status" value="1"/>
</dbReference>
<organism evidence="8 9">
    <name type="scientific">Funneliformis caledonium</name>
    <dbReference type="NCBI Taxonomy" id="1117310"/>
    <lineage>
        <taxon>Eukaryota</taxon>
        <taxon>Fungi</taxon>
        <taxon>Fungi incertae sedis</taxon>
        <taxon>Mucoromycota</taxon>
        <taxon>Glomeromycotina</taxon>
        <taxon>Glomeromycetes</taxon>
        <taxon>Glomerales</taxon>
        <taxon>Glomeraceae</taxon>
        <taxon>Funneliformis</taxon>
    </lineage>
</organism>
<evidence type="ECO:0000256" key="5">
    <source>
        <dbReference type="RuleBase" id="RU000682"/>
    </source>
</evidence>
<dbReference type="Gene3D" id="1.10.10.60">
    <property type="entry name" value="Homeodomain-like"/>
    <property type="match status" value="1"/>
</dbReference>
<evidence type="ECO:0000256" key="1">
    <source>
        <dbReference type="ARBA" id="ARBA00023125"/>
    </source>
</evidence>
<dbReference type="InterPro" id="IPR017970">
    <property type="entry name" value="Homeobox_CS"/>
</dbReference>
<feature type="compositionally biased region" description="Polar residues" evidence="6">
    <location>
        <begin position="68"/>
        <end position="113"/>
    </location>
</feature>
<evidence type="ECO:0000313" key="9">
    <source>
        <dbReference type="Proteomes" id="UP000789570"/>
    </source>
</evidence>
<dbReference type="PANTHER" id="PTHR46255:SF3">
    <property type="entry name" value="HOMEOBOX DOMAIN-CONTAINING PROTEIN"/>
    <property type="match status" value="1"/>
</dbReference>
<feature type="compositionally biased region" description="Polar residues" evidence="6">
    <location>
        <begin position="500"/>
        <end position="512"/>
    </location>
</feature>
<keyword evidence="3 4" id="KW-0539">Nucleus</keyword>